<organism evidence="2 3">
    <name type="scientific">Ideonella azotifigens</name>
    <dbReference type="NCBI Taxonomy" id="513160"/>
    <lineage>
        <taxon>Bacteria</taxon>
        <taxon>Pseudomonadati</taxon>
        <taxon>Pseudomonadota</taxon>
        <taxon>Betaproteobacteria</taxon>
        <taxon>Burkholderiales</taxon>
        <taxon>Sphaerotilaceae</taxon>
        <taxon>Ideonella</taxon>
    </lineage>
</organism>
<accession>A0ABN1JTM0</accession>
<evidence type="ECO:0000313" key="3">
    <source>
        <dbReference type="Proteomes" id="UP001500279"/>
    </source>
</evidence>
<dbReference type="Proteomes" id="UP001500279">
    <property type="component" value="Unassembled WGS sequence"/>
</dbReference>
<sequence>MPFTLKDSFSFASQVHSTVAVAASNAEAERSPPPWAACTERLADAWAGKVATAPVSVVDEELPPHELNIKPAAAAPAMRMAGRTARRRSPAGLGAHVGLGLSSLMRSPSFELQPGKGLAHIEKRCPT</sequence>
<feature type="compositionally biased region" description="Low complexity" evidence="1">
    <location>
        <begin position="71"/>
        <end position="83"/>
    </location>
</feature>
<gene>
    <name evidence="2" type="ORF">GCM10009107_13740</name>
</gene>
<proteinExistence type="predicted"/>
<evidence type="ECO:0000256" key="1">
    <source>
        <dbReference type="SAM" id="MobiDB-lite"/>
    </source>
</evidence>
<evidence type="ECO:0000313" key="2">
    <source>
        <dbReference type="EMBL" id="GAA0746353.1"/>
    </source>
</evidence>
<comment type="caution">
    <text evidence="2">The sequence shown here is derived from an EMBL/GenBank/DDBJ whole genome shotgun (WGS) entry which is preliminary data.</text>
</comment>
<dbReference type="EMBL" id="BAAAEW010000006">
    <property type="protein sequence ID" value="GAA0746353.1"/>
    <property type="molecule type" value="Genomic_DNA"/>
</dbReference>
<protein>
    <submittedName>
        <fullName evidence="2">Uncharacterized protein</fullName>
    </submittedName>
</protein>
<feature type="region of interest" description="Disordered" evidence="1">
    <location>
        <begin position="69"/>
        <end position="91"/>
    </location>
</feature>
<keyword evidence="3" id="KW-1185">Reference proteome</keyword>
<reference evidence="2 3" key="1">
    <citation type="journal article" date="2019" name="Int. J. Syst. Evol. Microbiol.">
        <title>The Global Catalogue of Microorganisms (GCM) 10K type strain sequencing project: providing services to taxonomists for standard genome sequencing and annotation.</title>
        <authorList>
            <consortium name="The Broad Institute Genomics Platform"/>
            <consortium name="The Broad Institute Genome Sequencing Center for Infectious Disease"/>
            <person name="Wu L."/>
            <person name="Ma J."/>
        </authorList>
    </citation>
    <scope>NUCLEOTIDE SEQUENCE [LARGE SCALE GENOMIC DNA]</scope>
    <source>
        <strain evidence="2 3">JCM 15503</strain>
    </source>
</reference>
<name>A0ABN1JTM0_9BURK</name>